<organism evidence="3 4">
    <name type="scientific">Metschnikowia aff. pulcherrima</name>
    <dbReference type="NCBI Taxonomy" id="2163413"/>
    <lineage>
        <taxon>Eukaryota</taxon>
        <taxon>Fungi</taxon>
        <taxon>Dikarya</taxon>
        <taxon>Ascomycota</taxon>
        <taxon>Saccharomycotina</taxon>
        <taxon>Pichiomycetes</taxon>
        <taxon>Metschnikowiaceae</taxon>
        <taxon>Metschnikowia</taxon>
    </lineage>
</organism>
<sequence length="347" mass="38395">MASSTDAQTGVIPTLNAVSENVPRRMSSQGHEAHEDKVGQGECLQSSTNGPFSSQESEIPALTTLDAESSAAADEKVSQESALRVSQVARNSTVKGSDELDFPEAPNTLKGPGHESADGRTSKYSFAIETEALRPASPTGSVSSLLSSDSTSKLIKTLSINELTKKLETDISLTESQVTVVPVMEHDSDLASSRTTPVRETKGSRKPVKFTVRKVSRETNVLRDHVGDSNDSVTHRYGNLPQNKAQIEGRKLSDKHSQLEHLQTKHDQYTTRVVKIEKEIRFLASLLPPYNVEIDYATRTKITRAIDKLQCKKDEIEKKKYDLGMSISRLWREFDDNNTWVRSVSKH</sequence>
<evidence type="ECO:0000256" key="1">
    <source>
        <dbReference type="SAM" id="Coils"/>
    </source>
</evidence>
<feature type="coiled-coil region" evidence="1">
    <location>
        <begin position="259"/>
        <end position="319"/>
    </location>
</feature>
<evidence type="ECO:0000313" key="4">
    <source>
        <dbReference type="Proteomes" id="UP000292447"/>
    </source>
</evidence>
<proteinExistence type="predicted"/>
<accession>A0A4P6XQL1</accession>
<feature type="region of interest" description="Disordered" evidence="2">
    <location>
        <begin position="1"/>
        <end position="120"/>
    </location>
</feature>
<name>A0A4P6XQL1_9ASCO</name>
<evidence type="ECO:0000313" key="3">
    <source>
        <dbReference type="EMBL" id="QBM89700.1"/>
    </source>
</evidence>
<protein>
    <submittedName>
        <fullName evidence="3">Uncharacterized protein</fullName>
    </submittedName>
</protein>
<dbReference type="AlphaFoldDB" id="A0A4P6XQL1"/>
<dbReference type="STRING" id="2163413.A0A4P6XQL1"/>
<evidence type="ECO:0000256" key="2">
    <source>
        <dbReference type="SAM" id="MobiDB-lite"/>
    </source>
</evidence>
<feature type="compositionally biased region" description="Polar residues" evidence="2">
    <location>
        <begin position="43"/>
        <end position="57"/>
    </location>
</feature>
<keyword evidence="4" id="KW-1185">Reference proteome</keyword>
<reference evidence="4" key="1">
    <citation type="submission" date="2019-03" db="EMBL/GenBank/DDBJ databases">
        <title>Snf2 controls pulcherriminic acid biosynthesis and connects pigmentation and antifungal activity of the yeast Metschnikowia pulcherrima.</title>
        <authorList>
            <person name="Gore-Lloyd D."/>
            <person name="Sumann I."/>
            <person name="Brachmann A.O."/>
            <person name="Schneeberger K."/>
            <person name="Ortiz-Merino R.A."/>
            <person name="Moreno-Beltran M."/>
            <person name="Schlaefli M."/>
            <person name="Kirner P."/>
            <person name="Santos Kron A."/>
            <person name="Wolfe K.H."/>
            <person name="Piel J."/>
            <person name="Ahrens C.H."/>
            <person name="Henk D."/>
            <person name="Freimoser F.M."/>
        </authorList>
    </citation>
    <scope>NUCLEOTIDE SEQUENCE [LARGE SCALE GENOMIC DNA]</scope>
    <source>
        <strain evidence="4">APC 1.2</strain>
    </source>
</reference>
<dbReference type="EMBL" id="CP034459">
    <property type="protein sequence ID" value="QBM89700.1"/>
    <property type="molecule type" value="Genomic_DNA"/>
</dbReference>
<dbReference type="Proteomes" id="UP000292447">
    <property type="component" value="Chromosome IV"/>
</dbReference>
<gene>
    <name evidence="3" type="ORF">METSCH_D07810</name>
</gene>
<keyword evidence="1" id="KW-0175">Coiled coil</keyword>